<dbReference type="AlphaFoldDB" id="A0A099YXW9"/>
<sequence length="202" mass="23046">CSRDIAVLYCNKSTALYSLGKWREAAYSAYESLEWDPEYVKAYYRTGHSLIMLSDSYEAVSVFLGGLSILNGSADRSQIADFVAGIFISINDERVLPQSYFQAHTFIFSARFDALIWQMVIERLAQRGKWRSCLLLFSEKRELPSNLRVKQLSLRNLFEVYECCGLDMQDVAELVKWLISMGAKVETIGTCPLHAVIRLCIQ</sequence>
<name>A0A099YXW9_TINGU</name>
<keyword evidence="2" id="KW-1185">Reference proteome</keyword>
<protein>
    <submittedName>
        <fullName evidence="1">TPR and ankyrin repeat-containing protein 1</fullName>
    </submittedName>
</protein>
<organism evidence="1 2">
    <name type="scientific">Tinamus guttatus</name>
    <name type="common">White-throated tinamou</name>
    <dbReference type="NCBI Taxonomy" id="94827"/>
    <lineage>
        <taxon>Eukaryota</taxon>
        <taxon>Metazoa</taxon>
        <taxon>Chordata</taxon>
        <taxon>Craniata</taxon>
        <taxon>Vertebrata</taxon>
        <taxon>Euteleostomi</taxon>
        <taxon>Archelosauria</taxon>
        <taxon>Archosauria</taxon>
        <taxon>Dinosauria</taxon>
        <taxon>Saurischia</taxon>
        <taxon>Theropoda</taxon>
        <taxon>Coelurosauria</taxon>
        <taxon>Aves</taxon>
        <taxon>Palaeognathae</taxon>
        <taxon>Tinamiformes</taxon>
        <taxon>Tinamidae</taxon>
        <taxon>Tinamus</taxon>
    </lineage>
</organism>
<dbReference type="Proteomes" id="UP000053641">
    <property type="component" value="Unassembled WGS sequence"/>
</dbReference>
<evidence type="ECO:0000313" key="2">
    <source>
        <dbReference type="Proteomes" id="UP000053641"/>
    </source>
</evidence>
<dbReference type="InterPro" id="IPR011990">
    <property type="entry name" value="TPR-like_helical_dom_sf"/>
</dbReference>
<dbReference type="SUPFAM" id="SSF48452">
    <property type="entry name" value="TPR-like"/>
    <property type="match status" value="1"/>
</dbReference>
<reference evidence="1 2" key="1">
    <citation type="submission" date="2014-06" db="EMBL/GenBank/DDBJ databases">
        <title>Genome evolution of avian class.</title>
        <authorList>
            <person name="Zhang G."/>
            <person name="Li C."/>
        </authorList>
    </citation>
    <scope>NUCLEOTIDE SEQUENCE [LARGE SCALE GENOMIC DNA]</scope>
    <source>
        <strain evidence="1">BGI_N309</strain>
    </source>
</reference>
<gene>
    <name evidence="1" type="ORF">N309_09489</name>
</gene>
<evidence type="ECO:0000313" key="1">
    <source>
        <dbReference type="EMBL" id="KGL73783.1"/>
    </source>
</evidence>
<feature type="non-terminal residue" evidence="1">
    <location>
        <position position="202"/>
    </location>
</feature>
<proteinExistence type="predicted"/>
<dbReference type="STRING" id="94827.A0A099YXW9"/>
<accession>A0A099YXW9</accession>
<feature type="non-terminal residue" evidence="1">
    <location>
        <position position="1"/>
    </location>
</feature>
<dbReference type="Gene3D" id="1.25.40.10">
    <property type="entry name" value="Tetratricopeptide repeat domain"/>
    <property type="match status" value="1"/>
</dbReference>
<dbReference type="EMBL" id="KL886348">
    <property type="protein sequence ID" value="KGL73783.1"/>
    <property type="molecule type" value="Genomic_DNA"/>
</dbReference>